<dbReference type="InterPro" id="IPR000020">
    <property type="entry name" value="Anaphylatoxin/fibulin"/>
</dbReference>
<feature type="compositionally biased region" description="Low complexity" evidence="10">
    <location>
        <begin position="1370"/>
        <end position="1391"/>
    </location>
</feature>
<evidence type="ECO:0000259" key="13">
    <source>
        <dbReference type="PROSITE" id="PS50279"/>
    </source>
</evidence>
<dbReference type="PROSITE" id="PS50279">
    <property type="entry name" value="BPTI_KUNITZ_2"/>
    <property type="match status" value="9"/>
</dbReference>
<keyword evidence="9" id="KW-0245">EGF-like domain</keyword>
<reference evidence="16 17" key="1">
    <citation type="submission" date="2024-04" db="EMBL/GenBank/DDBJ databases">
        <authorList>
            <consortium name="Genoscope - CEA"/>
            <person name="William W."/>
        </authorList>
    </citation>
    <scope>NUCLEOTIDE SEQUENCE [LARGE SCALE GENOMIC DNA]</scope>
</reference>
<protein>
    <recommendedName>
        <fullName evidence="18">Papilin</fullName>
    </recommendedName>
</protein>
<dbReference type="PROSITE" id="PS50900">
    <property type="entry name" value="PLAC"/>
    <property type="match status" value="1"/>
</dbReference>
<comment type="caution">
    <text evidence="16">The sequence shown here is derived from an EMBL/GenBank/DDBJ whole genome shotgun (WGS) entry which is preliminary data.</text>
</comment>
<dbReference type="GO" id="GO:0004867">
    <property type="term" value="F:serine-type endopeptidase inhibitor activity"/>
    <property type="evidence" value="ECO:0007669"/>
    <property type="project" value="InterPro"/>
</dbReference>
<feature type="domain" description="Ig-like" evidence="14">
    <location>
        <begin position="1920"/>
        <end position="2002"/>
    </location>
</feature>
<feature type="domain" description="Ig-like" evidence="14">
    <location>
        <begin position="1394"/>
        <end position="1480"/>
    </location>
</feature>
<dbReference type="InterPro" id="IPR002223">
    <property type="entry name" value="Kunitz_BPTI"/>
</dbReference>
<dbReference type="PRINTS" id="PR00759">
    <property type="entry name" value="BASICPTASE"/>
</dbReference>
<evidence type="ECO:0000256" key="7">
    <source>
        <dbReference type="ARBA" id="ARBA00023157"/>
    </source>
</evidence>
<dbReference type="FunFam" id="4.10.410.10:FF:000021">
    <property type="entry name" value="Serine protease inhibitor, putative"/>
    <property type="match status" value="1"/>
</dbReference>
<dbReference type="Pfam" id="PF13927">
    <property type="entry name" value="Ig_3"/>
    <property type="match status" value="3"/>
</dbReference>
<dbReference type="Pfam" id="PF19030">
    <property type="entry name" value="TSP1_ADAMTS"/>
    <property type="match status" value="3"/>
</dbReference>
<dbReference type="SMART" id="SM00406">
    <property type="entry name" value="IGv"/>
    <property type="match status" value="2"/>
</dbReference>
<feature type="domain" description="BPTI/Kunitz inhibitor" evidence="13">
    <location>
        <begin position="1198"/>
        <end position="1248"/>
    </location>
</feature>
<dbReference type="CDD" id="cd00109">
    <property type="entry name" value="Kunitz-type"/>
    <property type="match status" value="4"/>
</dbReference>
<dbReference type="InterPro" id="IPR050098">
    <property type="entry name" value="TFPI/VKTCI-like"/>
</dbReference>
<dbReference type="FunFam" id="4.10.410.10:FF:000020">
    <property type="entry name" value="Collagen, type VI, alpha 3"/>
    <property type="match status" value="5"/>
</dbReference>
<dbReference type="InterPro" id="IPR010909">
    <property type="entry name" value="PLAC"/>
</dbReference>
<dbReference type="SMART" id="SM00131">
    <property type="entry name" value="KU"/>
    <property type="match status" value="9"/>
</dbReference>
<evidence type="ECO:0000256" key="6">
    <source>
        <dbReference type="ARBA" id="ARBA00022900"/>
    </source>
</evidence>
<evidence type="ECO:0000313" key="17">
    <source>
        <dbReference type="Proteomes" id="UP001497497"/>
    </source>
</evidence>
<dbReference type="PANTHER" id="PTHR10083">
    <property type="entry name" value="KUNITZ-TYPE PROTEASE INHIBITOR-RELATED"/>
    <property type="match status" value="1"/>
</dbReference>
<evidence type="ECO:0000259" key="15">
    <source>
        <dbReference type="PROSITE" id="PS50900"/>
    </source>
</evidence>
<dbReference type="InterPro" id="IPR007110">
    <property type="entry name" value="Ig-like_dom"/>
</dbReference>
<dbReference type="GO" id="GO:0005615">
    <property type="term" value="C:extracellular space"/>
    <property type="evidence" value="ECO:0007669"/>
    <property type="project" value="TreeGrafter"/>
</dbReference>
<evidence type="ECO:0000256" key="2">
    <source>
        <dbReference type="ARBA" id="ARBA00022525"/>
    </source>
</evidence>
<organism evidence="16 17">
    <name type="scientific">Lymnaea stagnalis</name>
    <name type="common">Great pond snail</name>
    <name type="synonym">Helix stagnalis</name>
    <dbReference type="NCBI Taxonomy" id="6523"/>
    <lineage>
        <taxon>Eukaryota</taxon>
        <taxon>Metazoa</taxon>
        <taxon>Spiralia</taxon>
        <taxon>Lophotrochozoa</taxon>
        <taxon>Mollusca</taxon>
        <taxon>Gastropoda</taxon>
        <taxon>Heterobranchia</taxon>
        <taxon>Euthyneura</taxon>
        <taxon>Panpulmonata</taxon>
        <taxon>Hygrophila</taxon>
        <taxon>Lymnaeoidea</taxon>
        <taxon>Lymnaeidae</taxon>
        <taxon>Lymnaea</taxon>
    </lineage>
</organism>
<dbReference type="InterPro" id="IPR003599">
    <property type="entry name" value="Ig_sub"/>
</dbReference>
<feature type="domain" description="Ig-like" evidence="14">
    <location>
        <begin position="1829"/>
        <end position="1911"/>
    </location>
</feature>
<dbReference type="InterPro" id="IPR036383">
    <property type="entry name" value="TSP1_rpt_sf"/>
</dbReference>
<dbReference type="Gene3D" id="2.20.100.10">
    <property type="entry name" value="Thrombospondin type-1 (TSP1) repeat"/>
    <property type="match status" value="3"/>
</dbReference>
<dbReference type="SUPFAM" id="SSF82895">
    <property type="entry name" value="TSP-1 type 1 repeat"/>
    <property type="match status" value="3"/>
</dbReference>
<comment type="caution">
    <text evidence="9">Lacks conserved residue(s) required for the propagation of feature annotation.</text>
</comment>
<dbReference type="CDD" id="cd22637">
    <property type="entry name" value="Kunitz_papilin_mig6-like"/>
    <property type="match status" value="1"/>
</dbReference>
<dbReference type="InterPro" id="IPR036880">
    <property type="entry name" value="Kunitz_BPTI_sf"/>
</dbReference>
<feature type="chain" id="PRO_5043841957" description="Papilin" evidence="11">
    <location>
        <begin position="24"/>
        <end position="2136"/>
    </location>
</feature>
<dbReference type="PANTHER" id="PTHR10083:SF376">
    <property type="entry name" value="SERINE PEPTIDASE INHIBITOR, KUNITZ TYPE, 3"/>
    <property type="match status" value="1"/>
</dbReference>
<feature type="domain" description="Ig-like" evidence="14">
    <location>
        <begin position="1264"/>
        <end position="1361"/>
    </location>
</feature>
<dbReference type="SUPFAM" id="SSF48726">
    <property type="entry name" value="Immunoglobulin"/>
    <property type="match status" value="5"/>
</dbReference>
<dbReference type="InterPro" id="IPR036179">
    <property type="entry name" value="Ig-like_dom_sf"/>
</dbReference>
<proteinExistence type="predicted"/>
<feature type="domain" description="BPTI/Kunitz inhibitor" evidence="13">
    <location>
        <begin position="1653"/>
        <end position="1703"/>
    </location>
</feature>
<dbReference type="InterPro" id="IPR013783">
    <property type="entry name" value="Ig-like_fold"/>
</dbReference>
<feature type="domain" description="BPTI/Kunitz inhibitor" evidence="13">
    <location>
        <begin position="1730"/>
        <end position="1780"/>
    </location>
</feature>
<dbReference type="FunFam" id="2.20.100.10:FF:000005">
    <property type="entry name" value="ADAM metallopeptidase with thrombospondin type 1 motif 9"/>
    <property type="match status" value="1"/>
</dbReference>
<keyword evidence="17" id="KW-1185">Reference proteome</keyword>
<dbReference type="InterPro" id="IPR000742">
    <property type="entry name" value="EGF"/>
</dbReference>
<evidence type="ECO:0000259" key="14">
    <source>
        <dbReference type="PROSITE" id="PS50835"/>
    </source>
</evidence>
<feature type="domain" description="BPTI/Kunitz inhibitor" evidence="13">
    <location>
        <begin position="552"/>
        <end position="603"/>
    </location>
</feature>
<accession>A0AAV2HCV3</accession>
<evidence type="ECO:0000256" key="4">
    <source>
        <dbReference type="ARBA" id="ARBA00022729"/>
    </source>
</evidence>
<dbReference type="Gene3D" id="2.60.40.10">
    <property type="entry name" value="Immunoglobulins"/>
    <property type="match status" value="5"/>
</dbReference>
<feature type="disulfide bond" evidence="8">
    <location>
        <begin position="36"/>
        <end position="69"/>
    </location>
</feature>
<feature type="domain" description="Ig-like" evidence="14">
    <location>
        <begin position="2020"/>
        <end position="2091"/>
    </location>
</feature>
<dbReference type="Pfam" id="PF07679">
    <property type="entry name" value="I-set"/>
    <property type="match status" value="1"/>
</dbReference>
<feature type="domain" description="BPTI/Kunitz inhibitor" evidence="13">
    <location>
        <begin position="1130"/>
        <end position="1180"/>
    </location>
</feature>
<feature type="disulfide bond" evidence="8">
    <location>
        <begin position="51"/>
        <end position="59"/>
    </location>
</feature>
<feature type="region of interest" description="Disordered" evidence="10">
    <location>
        <begin position="1367"/>
        <end position="1392"/>
    </location>
</feature>
<dbReference type="PROSITE" id="PS00280">
    <property type="entry name" value="BPTI_KUNITZ_1"/>
    <property type="match status" value="6"/>
</dbReference>
<dbReference type="SMART" id="SM00408">
    <property type="entry name" value="IGc2"/>
    <property type="match status" value="5"/>
</dbReference>
<evidence type="ECO:0000256" key="3">
    <source>
        <dbReference type="ARBA" id="ARBA00022690"/>
    </source>
</evidence>
<keyword evidence="6" id="KW-0722">Serine protease inhibitor</keyword>
<dbReference type="PROSITE" id="PS50092">
    <property type="entry name" value="TSP1"/>
    <property type="match status" value="3"/>
</dbReference>
<evidence type="ECO:0000256" key="5">
    <source>
        <dbReference type="ARBA" id="ARBA00022737"/>
    </source>
</evidence>
<dbReference type="InterPro" id="IPR013106">
    <property type="entry name" value="Ig_V-set"/>
</dbReference>
<evidence type="ECO:0000256" key="10">
    <source>
        <dbReference type="SAM" id="MobiDB-lite"/>
    </source>
</evidence>
<feature type="disulfide bond" evidence="8">
    <location>
        <begin position="40"/>
        <end position="74"/>
    </location>
</feature>
<dbReference type="InterPro" id="IPR020901">
    <property type="entry name" value="Prtase_inh_Kunz-CS"/>
</dbReference>
<dbReference type="InterPro" id="IPR013098">
    <property type="entry name" value="Ig_I-set"/>
</dbReference>
<dbReference type="EMBL" id="CAXITT010000094">
    <property type="protein sequence ID" value="CAL1531650.1"/>
    <property type="molecule type" value="Genomic_DNA"/>
</dbReference>
<dbReference type="Proteomes" id="UP001497497">
    <property type="component" value="Unassembled WGS sequence"/>
</dbReference>
<dbReference type="PROSITE" id="PS50026">
    <property type="entry name" value="EGF_3"/>
    <property type="match status" value="1"/>
</dbReference>
<keyword evidence="5" id="KW-0677">Repeat</keyword>
<dbReference type="CDD" id="cd00096">
    <property type="entry name" value="Ig"/>
    <property type="match status" value="1"/>
</dbReference>
<keyword evidence="7 8" id="KW-1015">Disulfide bond</keyword>
<dbReference type="InterPro" id="IPR013273">
    <property type="entry name" value="ADAMTS/ADAMTS-like"/>
</dbReference>
<feature type="domain" description="BPTI/Kunitz inhibitor" evidence="13">
    <location>
        <begin position="774"/>
        <end position="824"/>
    </location>
</feature>
<evidence type="ECO:0000256" key="9">
    <source>
        <dbReference type="PROSITE-ProRule" id="PRU00076"/>
    </source>
</evidence>
<evidence type="ECO:0000259" key="12">
    <source>
        <dbReference type="PROSITE" id="PS50026"/>
    </source>
</evidence>
<feature type="domain" description="PLAC" evidence="15">
    <location>
        <begin position="2097"/>
        <end position="2136"/>
    </location>
</feature>
<dbReference type="SUPFAM" id="SSF57362">
    <property type="entry name" value="BPTI-like"/>
    <property type="match status" value="9"/>
</dbReference>
<evidence type="ECO:0000256" key="1">
    <source>
        <dbReference type="ARBA" id="ARBA00004613"/>
    </source>
</evidence>
<dbReference type="Pfam" id="PF00014">
    <property type="entry name" value="Kunitz_BPTI"/>
    <property type="match status" value="9"/>
</dbReference>
<feature type="domain" description="EGF-like" evidence="12">
    <location>
        <begin position="894"/>
        <end position="930"/>
    </location>
</feature>
<gene>
    <name evidence="16" type="ORF">GSLYS_00005745001</name>
</gene>
<evidence type="ECO:0000256" key="11">
    <source>
        <dbReference type="SAM" id="SignalP"/>
    </source>
</evidence>
<dbReference type="PRINTS" id="PR01857">
    <property type="entry name" value="ADAMTSFAMILY"/>
</dbReference>
<feature type="domain" description="BPTI/Kunitz inhibitor" evidence="13">
    <location>
        <begin position="1577"/>
        <end position="1627"/>
    </location>
</feature>
<keyword evidence="3" id="KW-0646">Protease inhibitor</keyword>
<evidence type="ECO:0000256" key="8">
    <source>
        <dbReference type="PIRSR" id="PIRSR613273-3"/>
    </source>
</evidence>
<dbReference type="GO" id="GO:0030198">
    <property type="term" value="P:extracellular matrix organization"/>
    <property type="evidence" value="ECO:0007669"/>
    <property type="project" value="InterPro"/>
</dbReference>
<feature type="domain" description="BPTI/Kunitz inhibitor" evidence="13">
    <location>
        <begin position="833"/>
        <end position="882"/>
    </location>
</feature>
<dbReference type="SMART" id="SM00409">
    <property type="entry name" value="IG"/>
    <property type="match status" value="5"/>
</dbReference>
<dbReference type="PROSITE" id="PS50835">
    <property type="entry name" value="IG_LIKE"/>
    <property type="match status" value="5"/>
</dbReference>
<feature type="domain" description="BPTI/Kunitz inhibitor" evidence="13">
    <location>
        <begin position="1521"/>
        <end position="1571"/>
    </location>
</feature>
<name>A0AAV2HCV3_LYMST</name>
<feature type="signal peptide" evidence="11">
    <location>
        <begin position="1"/>
        <end position="23"/>
    </location>
</feature>
<sequence length="2136" mass="233125">MADTKYLFTVTTVILVGTIAVSGQDGWGPWGDYSSCSRTCGGGVQSRGRRCLSSNNSKCQGQSIQYQSCSVQNCPPGSLDFRAHQCSQFNKVSVRSISKDKLFTWKPYFELSSPCALVCENNKGELVKLRDTVVDGTTCDDGHSFGVCVGGMCQTVGCDHVIDADTREDNCLVCGGKGDKCHTITGSTLDSTLQVDVETEIATLPIRATKLSIRLSTTTPVGLHLQGDGGKVFDLTNGLNLPGLSKVIEFAGSKGHLHVLQDGVKLNIRGPLNETLRLKIKPKSLDPLVEYQYSIPTSRLIEENPTERYAWVSGEWTKCSAECGPGYQLRAVNCMDRETGQPVNGTLCPQRDIQHRNRTCNYGPCNHENRYQWVAGHFGDCSSECGAGEETQSMHCLENVPAGGSKYVADDLCETHVGEKPVFKRACMGPGDSCPSWVPSEWSECSVTCGHGRQSRQVNCEQEGDEDDELPVILDHSKCPSQDRPLSIQSCTLEPCPDGSNNVMEAVVMEQDFVTKSSGCDQSLYGCCPDKTTPASGENNLGCTEQTTQDLCQLPKEKGLCSSKFSIKWYYNNQSGECDRFWYGGCSGNENPFETRDECRERCRQNVTKEQSCAFSTYGCCNDGVTYATGPNKAGCPRSHLIGGCKGTRYGCCSDGVTAARGTNNLGCNEEVRLIGGCAGTRYGCCADGLTAARGENKLGCLENPVLSCRSTLYGCCEDGITAATGPYQKGCPQSKNVVLGGCVSTQFGCCPDGVTAAKDANKENCPSFDQVHCGHIKDPGKCQNYAMSWYFDKQYGSCRQFWYGGCAGNQNRFPSRDDCESKCVQVEGPGACRLPVVAGVCRSTKKRFFHNYTSGECEEFDYGCNGNSNNFETIEECRSRCKKIITTSITKAPVQGCSSSPCLNGFDCLHLQNGSYICNCNPEWGKNCASPPDYWCLSHDECGQGLKCVRRRTCDSKGSCAVYARCSPSSIFVKCDKSSCGSNQDCVNDESYYGGFYCTEKSAYTRSTKVVLGCRVSEFGCCPNQQIPATGPNYLGCKQSCETTTYKCCRDGVTPADGPNYEGCEVEGSGEIPCEKTLFGCCEDGVTAATGPRGRGCGDTPDSEDRVPATTAQPVTKVETTGSQRIEKCKAIASTVKCTDYVVKWRFNDKKKECERHWWGGCPDNGNVFDTKEGCEALCKKGVLIAETVDLDFINICDMPSDPGPCKASMPRYYYNPRERKCIGFIFGGCQGNENNFATLTDCQRECLGAVTTPAPIPDTVTPQSSRNILTLTGQSSLQAGQDLKLTCSAIGKSQVKLEWFINGEPVSVMRNVGLKGRSAVASNGYQQVAELFISRAQVENSGTYYCRSSSGELEKIIISVRDSGAIVPSTTPTPTRTTSTPTRTTSTTTEVPRNVNSLITMRGESNVETGSTISITCRASGPRRPSEINWLINGYRVRQELGGPSISTYQDPRSRNALISDLTIRNAESKDEGTYVCRSVPYNDMHKMTVAVKEKTVIPDQPGTVTAPETPANDPAVVCRQEAVGGNCYASFNRWFYDHKEGSCKQFVYGGCGGNKNNFETQQQCNSFCSVQEICLKPKYVGRCRAALPRFYFDSQTRSCREFIYGGCEGNLNNFVSKTACERRCANPKPGFVGTEVVVIDAKQTTAQDVCKIDRDKGTCEDYQIKWYYSASRKHCARFVYTGCGGNGNRFDSEEDCKRRCGERQPITQTQPATGEPNIIPGSDTSACTQEKSAGNCDKWVIHWFFDSARGACNRFYYGGCGGNSNRFESKESCEKACIGATTSRPSIATTLPASCVYSAFGCCQDGLTRAVDRQKSNCYESNVIQPGTAGDHTLVYAQSGADTSIRCLLRGSEILWYRDRFLLSPSQRFKIFPNGTLLLKGVTEDMAGMYACRVYENNLPQLERYKVEISAPLTILPGPALMSFKPGSRAFLHCQAIGNPQPRLSWARIGNVLTNNNQHTIFGNGTLIINNVKLQDAGEYQCTAENGVSPTQKKKVMLNIKETVEVDIASHKGIFLEGEKIQLSCKGTGYPTPTLEWLRDGKVIQSDDSVKVQGGDLSILSATIENSGMYKCIARNNKSQAEDITTIQIHLQAPENNCKDTLSPIRCRGIVKARLCGIRTFSIPCCNSCRGWS</sequence>
<dbReference type="Pfam" id="PF00090">
    <property type="entry name" value="TSP_1"/>
    <property type="match status" value="1"/>
</dbReference>
<keyword evidence="2" id="KW-0964">Secreted</keyword>
<dbReference type="InterPro" id="IPR003598">
    <property type="entry name" value="Ig_sub2"/>
</dbReference>
<evidence type="ECO:0008006" key="18">
    <source>
        <dbReference type="Google" id="ProtNLM"/>
    </source>
</evidence>
<dbReference type="SMART" id="SM00209">
    <property type="entry name" value="TSP1"/>
    <property type="match status" value="3"/>
</dbReference>
<comment type="subcellular location">
    <subcellularLocation>
        <location evidence="1">Secreted</location>
    </subcellularLocation>
</comment>
<dbReference type="InterPro" id="IPR000884">
    <property type="entry name" value="TSP1_rpt"/>
</dbReference>
<feature type="region of interest" description="Disordered" evidence="10">
    <location>
        <begin position="1094"/>
        <end position="1113"/>
    </location>
</feature>
<dbReference type="SMART" id="SM00104">
    <property type="entry name" value="ANATO"/>
    <property type="match status" value="3"/>
</dbReference>
<keyword evidence="4 11" id="KW-0732">Signal</keyword>
<dbReference type="Gene3D" id="4.10.410.10">
    <property type="entry name" value="Pancreatic trypsin inhibitor Kunitz domain"/>
    <property type="match status" value="9"/>
</dbReference>
<evidence type="ECO:0000313" key="16">
    <source>
        <dbReference type="EMBL" id="CAL1531650.1"/>
    </source>
</evidence>